<dbReference type="Proteomes" id="UP000001058">
    <property type="component" value="Unassembled WGS sequence"/>
</dbReference>
<dbReference type="KEGG" id="vcn:VOLCADRAFT_107125"/>
<proteinExistence type="predicted"/>
<evidence type="ECO:0000256" key="1">
    <source>
        <dbReference type="SAM" id="MobiDB-lite"/>
    </source>
</evidence>
<gene>
    <name evidence="2" type="ORF">VOLCADRAFT_107125</name>
</gene>
<name>D8UC28_VOLCA</name>
<feature type="region of interest" description="Disordered" evidence="1">
    <location>
        <begin position="69"/>
        <end position="92"/>
    </location>
</feature>
<organism evidence="3">
    <name type="scientific">Volvox carteri f. nagariensis</name>
    <dbReference type="NCBI Taxonomy" id="3068"/>
    <lineage>
        <taxon>Eukaryota</taxon>
        <taxon>Viridiplantae</taxon>
        <taxon>Chlorophyta</taxon>
        <taxon>core chlorophytes</taxon>
        <taxon>Chlorophyceae</taxon>
        <taxon>CS clade</taxon>
        <taxon>Chlamydomonadales</taxon>
        <taxon>Volvocaceae</taxon>
        <taxon>Volvox</taxon>
    </lineage>
</organism>
<dbReference type="eggNOG" id="ENOG502QW1W">
    <property type="taxonomic scope" value="Eukaryota"/>
</dbReference>
<keyword evidence="3" id="KW-1185">Reference proteome</keyword>
<dbReference type="EMBL" id="GL378379">
    <property type="protein sequence ID" value="EFJ42773.1"/>
    <property type="molecule type" value="Genomic_DNA"/>
</dbReference>
<evidence type="ECO:0000313" key="2">
    <source>
        <dbReference type="EMBL" id="EFJ42773.1"/>
    </source>
</evidence>
<accession>D8UC28</accession>
<dbReference type="RefSeq" id="XP_002956234.1">
    <property type="nucleotide sequence ID" value="XM_002956188.1"/>
</dbReference>
<reference evidence="2 3" key="1">
    <citation type="journal article" date="2010" name="Science">
        <title>Genomic analysis of organismal complexity in the multicellular green alga Volvox carteri.</title>
        <authorList>
            <person name="Prochnik S.E."/>
            <person name="Umen J."/>
            <person name="Nedelcu A.M."/>
            <person name="Hallmann A."/>
            <person name="Miller S.M."/>
            <person name="Nishii I."/>
            <person name="Ferris P."/>
            <person name="Kuo A."/>
            <person name="Mitros T."/>
            <person name="Fritz-Laylin L.K."/>
            <person name="Hellsten U."/>
            <person name="Chapman J."/>
            <person name="Simakov O."/>
            <person name="Rensing S.A."/>
            <person name="Terry A."/>
            <person name="Pangilinan J."/>
            <person name="Kapitonov V."/>
            <person name="Jurka J."/>
            <person name="Salamov A."/>
            <person name="Shapiro H."/>
            <person name="Schmutz J."/>
            <person name="Grimwood J."/>
            <person name="Lindquist E."/>
            <person name="Lucas S."/>
            <person name="Grigoriev I.V."/>
            <person name="Schmitt R."/>
            <person name="Kirk D."/>
            <person name="Rokhsar D.S."/>
        </authorList>
    </citation>
    <scope>NUCLEOTIDE SEQUENCE [LARGE SCALE GENOMIC DNA]</scope>
    <source>
        <strain evidence="3">f. Nagariensis / Eve</strain>
    </source>
</reference>
<sequence>MVSRKEAAAAFTAAAKALDVRGKELGDLCFALSKLSVEELEVFPIDGDNEAIVEFMRSVKASAAGLGMGSAAGAGGTGPPRTGPGGIGASGSASQVESMSISKVSARHLQRISSALGMKQFEAVSEPPLSAQPVLGTESFNWTTCSESNTAQRAAAITWMKDNIPAPPKHEWIDCVGQQHMLDCRLVGTDLLALKGSCDLALCTSAAVQAFVPHLGLRIVVELKKEVKASNVNQLAAELIAANSVSPNLKPVAVMTDLVPKCQWQRGNRGNNMQLHSTLCTSRRPAAAPPPPPGRREQLRFLAAFYVLSLAGCMATSRPARAMVDTWIIAWIEHETIMIHRCHSRATAVGILRAFLDKEHLTQDSAHIAQQPEQVAAAESEAAVEVGRLLKRQRLPTGVAAGRGNDVANLEDLLDFTDDLGEADMYQIKVHTLQQMLRERYAPVAPAVPPAGDVAAPLNMMYMKFVLMDADGFTLPRRYKYFELSEVDPRDVEGRLEGSKKREDEAKHEKVEWLREEVDSGEATCALAFAVRTRSERGCGGCGDGGDGDDVDGGSYRPAELYLEEPVTSSDSVR</sequence>
<protein>
    <submittedName>
        <fullName evidence="2">Uncharacterized protein</fullName>
    </submittedName>
</protein>
<dbReference type="InParanoid" id="D8UC28"/>
<dbReference type="GeneID" id="9618985"/>
<evidence type="ECO:0000313" key="3">
    <source>
        <dbReference type="Proteomes" id="UP000001058"/>
    </source>
</evidence>
<feature type="region of interest" description="Disordered" evidence="1">
    <location>
        <begin position="536"/>
        <end position="574"/>
    </location>
</feature>
<dbReference type="OrthoDB" id="536370at2759"/>
<dbReference type="AlphaFoldDB" id="D8UC28"/>
<feature type="compositionally biased region" description="Gly residues" evidence="1">
    <location>
        <begin position="69"/>
        <end position="89"/>
    </location>
</feature>